<comment type="subcellular location">
    <subcellularLocation>
        <location evidence="1">Membrane</location>
        <topology evidence="1">Single-pass type IV membrane protein</topology>
    </subcellularLocation>
</comment>
<dbReference type="PANTHER" id="PTHR19957">
    <property type="entry name" value="SYNTAXIN"/>
    <property type="match status" value="1"/>
</dbReference>
<dbReference type="InterPro" id="IPR010989">
    <property type="entry name" value="SNARE"/>
</dbReference>
<evidence type="ECO:0000256" key="1">
    <source>
        <dbReference type="ARBA" id="ARBA00004211"/>
    </source>
</evidence>
<evidence type="ECO:0000256" key="3">
    <source>
        <dbReference type="ARBA" id="ARBA00022775"/>
    </source>
</evidence>
<organism evidence="8 9">
    <name type="scientific">Plutella xylostella</name>
    <name type="common">Diamondback moth</name>
    <name type="synonym">Plutella maculipennis</name>
    <dbReference type="NCBI Taxonomy" id="51655"/>
    <lineage>
        <taxon>Eukaryota</taxon>
        <taxon>Metazoa</taxon>
        <taxon>Ecdysozoa</taxon>
        <taxon>Arthropoda</taxon>
        <taxon>Hexapoda</taxon>
        <taxon>Insecta</taxon>
        <taxon>Pterygota</taxon>
        <taxon>Neoptera</taxon>
        <taxon>Endopterygota</taxon>
        <taxon>Lepidoptera</taxon>
        <taxon>Glossata</taxon>
        <taxon>Ditrysia</taxon>
        <taxon>Yponomeutoidea</taxon>
        <taxon>Plutellidae</taxon>
        <taxon>Plutella</taxon>
    </lineage>
</organism>
<keyword evidence="3" id="KW-0532">Neurotransmitter transport</keyword>
<dbReference type="Gene3D" id="1.20.58.70">
    <property type="match status" value="1"/>
</dbReference>
<dbReference type="SMART" id="SM00503">
    <property type="entry name" value="SynN"/>
    <property type="match status" value="1"/>
</dbReference>
<keyword evidence="5" id="KW-0175">Coiled coil</keyword>
<dbReference type="GO" id="GO:0000149">
    <property type="term" value="F:SNARE binding"/>
    <property type="evidence" value="ECO:0007669"/>
    <property type="project" value="TreeGrafter"/>
</dbReference>
<dbReference type="Gene3D" id="1.20.5.110">
    <property type="match status" value="1"/>
</dbReference>
<comment type="similarity">
    <text evidence="2 4">Belongs to the syntaxin family.</text>
</comment>
<dbReference type="SUPFAM" id="SSF47661">
    <property type="entry name" value="t-snare proteins"/>
    <property type="match status" value="1"/>
</dbReference>
<evidence type="ECO:0000256" key="4">
    <source>
        <dbReference type="RuleBase" id="RU003858"/>
    </source>
</evidence>
<feature type="domain" description="T-SNARE coiled-coil homology" evidence="7">
    <location>
        <begin position="193"/>
        <end position="255"/>
    </location>
</feature>
<reference evidence="8" key="1">
    <citation type="submission" date="2020-11" db="EMBL/GenBank/DDBJ databases">
        <authorList>
            <person name="Whiteford S."/>
        </authorList>
    </citation>
    <scope>NUCLEOTIDE SEQUENCE</scope>
</reference>
<dbReference type="GO" id="GO:0048278">
    <property type="term" value="P:vesicle docking"/>
    <property type="evidence" value="ECO:0007669"/>
    <property type="project" value="TreeGrafter"/>
</dbReference>
<dbReference type="InterPro" id="IPR045242">
    <property type="entry name" value="Syntaxin"/>
</dbReference>
<dbReference type="Pfam" id="PF05739">
    <property type="entry name" value="SNARE"/>
    <property type="match status" value="1"/>
</dbReference>
<evidence type="ECO:0000259" key="7">
    <source>
        <dbReference type="PROSITE" id="PS50192"/>
    </source>
</evidence>
<proteinExistence type="inferred from homology"/>
<feature type="region of interest" description="Disordered" evidence="6">
    <location>
        <begin position="1"/>
        <end position="21"/>
    </location>
</feature>
<dbReference type="InterPro" id="IPR006011">
    <property type="entry name" value="Syntaxin_N"/>
</dbReference>
<dbReference type="GO" id="GO:0006836">
    <property type="term" value="P:neurotransmitter transport"/>
    <property type="evidence" value="ECO:0007669"/>
    <property type="project" value="UniProtKB-KW"/>
</dbReference>
<comment type="caution">
    <text evidence="8">The sequence shown here is derived from an EMBL/GenBank/DDBJ whole genome shotgun (WGS) entry which is preliminary data.</text>
</comment>
<dbReference type="GO" id="GO:0006906">
    <property type="term" value="P:vesicle fusion"/>
    <property type="evidence" value="ECO:0007669"/>
    <property type="project" value="TreeGrafter"/>
</dbReference>
<gene>
    <name evidence="8" type="ORF">PLXY2_LOCUS10739</name>
</gene>
<dbReference type="Pfam" id="PF14523">
    <property type="entry name" value="Syntaxin_2"/>
    <property type="match status" value="1"/>
</dbReference>
<keyword evidence="3" id="KW-0813">Transport</keyword>
<name>A0A8S4FYC4_PLUXY</name>
<keyword evidence="9" id="KW-1185">Reference proteome</keyword>
<evidence type="ECO:0000256" key="5">
    <source>
        <dbReference type="SAM" id="Coils"/>
    </source>
</evidence>
<dbReference type="InterPro" id="IPR000727">
    <property type="entry name" value="T_SNARE_dom"/>
</dbReference>
<sequence length="288" mass="32546">MHDTLKYEAPPRPATGGATAARDPIELKMDYFTSYQGAVARTAAGDNNFQRLAQNIASNIQKISQNVSSISKMVNQLHTPQDCQELRNQLRQIQNYTQTLAKDTSSMIIELMKLNLTDQTNKLRRDRLSDEYMATLNAFQATQRAAAQKTKEDVKKAKAQNINIGDPFAMNKQLIDTETIRKQEQIAMTERELRDLEQKERDVRQLESDIMDVNQIFKELGAVIHDQGAVVDSIEASVENTAFNVEAGVQDLRQAVNTKNKIRRKKVYMRPSLLGTTALCHVTFEQAS</sequence>
<dbReference type="SMART" id="SM00397">
    <property type="entry name" value="t_SNARE"/>
    <property type="match status" value="1"/>
</dbReference>
<evidence type="ECO:0000256" key="6">
    <source>
        <dbReference type="SAM" id="MobiDB-lite"/>
    </source>
</evidence>
<dbReference type="InterPro" id="IPR006012">
    <property type="entry name" value="Syntaxin/epimorphin_CS"/>
</dbReference>
<evidence type="ECO:0000313" key="8">
    <source>
        <dbReference type="EMBL" id="CAG9132421.1"/>
    </source>
</evidence>
<feature type="coiled-coil region" evidence="5">
    <location>
        <begin position="179"/>
        <end position="216"/>
    </location>
</feature>
<dbReference type="PANTHER" id="PTHR19957:SF411">
    <property type="entry name" value="LD23667P"/>
    <property type="match status" value="1"/>
</dbReference>
<dbReference type="GO" id="GO:0031201">
    <property type="term" value="C:SNARE complex"/>
    <property type="evidence" value="ECO:0007669"/>
    <property type="project" value="TreeGrafter"/>
</dbReference>
<dbReference type="GO" id="GO:0005484">
    <property type="term" value="F:SNAP receptor activity"/>
    <property type="evidence" value="ECO:0007669"/>
    <property type="project" value="InterPro"/>
</dbReference>
<dbReference type="Proteomes" id="UP000653454">
    <property type="component" value="Unassembled WGS sequence"/>
</dbReference>
<dbReference type="GO" id="GO:0008021">
    <property type="term" value="C:synaptic vesicle"/>
    <property type="evidence" value="ECO:0007669"/>
    <property type="project" value="TreeGrafter"/>
</dbReference>
<dbReference type="GO" id="GO:0006886">
    <property type="term" value="P:intracellular protein transport"/>
    <property type="evidence" value="ECO:0007669"/>
    <property type="project" value="InterPro"/>
</dbReference>
<accession>A0A8S4FYC4</accession>
<evidence type="ECO:0000256" key="2">
    <source>
        <dbReference type="ARBA" id="ARBA00009063"/>
    </source>
</evidence>
<dbReference type="PROSITE" id="PS50192">
    <property type="entry name" value="T_SNARE"/>
    <property type="match status" value="1"/>
</dbReference>
<evidence type="ECO:0000313" key="9">
    <source>
        <dbReference type="Proteomes" id="UP000653454"/>
    </source>
</evidence>
<dbReference type="EMBL" id="CAJHNJ030000049">
    <property type="protein sequence ID" value="CAG9132421.1"/>
    <property type="molecule type" value="Genomic_DNA"/>
</dbReference>
<protein>
    <submittedName>
        <fullName evidence="8">(diamondback moth) hypothetical protein</fullName>
    </submittedName>
</protein>
<dbReference type="AlphaFoldDB" id="A0A8S4FYC4"/>
<dbReference type="PROSITE" id="PS00914">
    <property type="entry name" value="SYNTAXIN"/>
    <property type="match status" value="1"/>
</dbReference>